<evidence type="ECO:0000256" key="1">
    <source>
        <dbReference type="SAM" id="MobiDB-lite"/>
    </source>
</evidence>
<dbReference type="GO" id="GO:0004177">
    <property type="term" value="F:aminopeptidase activity"/>
    <property type="evidence" value="ECO:0007669"/>
    <property type="project" value="UniProtKB-KW"/>
</dbReference>
<sequence length="390" mass="40926">MSERVSPTARVASTLSSRDAAAFVHAGPSRDPAVQYCLRAIDSIESAPTADSFDTTHAVAFDGTRWHHVSRRGVPEDWPRHPVDELATRLADDGVPGTVLAPATIPHDAALYLEQNGFTLASSDVLTRSRRSKTDLERALIERAQQATAAGVKRAATVLAESDSDDEGALLAGGTPLTGERLRIAIDEAIVAAGSLPDGRTRVTGGMRNDAPATSDDSAGASGDRAETSDDVLRAGEPITVAASPRGREGYHGGLVRTFVVDSDGGDSRRAHVALTQAFRSVRSMLTDATHTTTAVEAELEAEIRAYGFGEADAVDTRVTGVGLEPREAPAAADSDVGPETVVRIEAAVRVGDGRSVRIADLLAPGRPAQWLESPSRSLDPGAYADAEPR</sequence>
<feature type="region of interest" description="Disordered" evidence="1">
    <location>
        <begin position="370"/>
        <end position="390"/>
    </location>
</feature>
<feature type="compositionally biased region" description="Basic and acidic residues" evidence="1">
    <location>
        <begin position="224"/>
        <end position="234"/>
    </location>
</feature>
<feature type="region of interest" description="Disordered" evidence="1">
    <location>
        <begin position="197"/>
        <end position="235"/>
    </location>
</feature>
<evidence type="ECO:0000313" key="4">
    <source>
        <dbReference type="Proteomes" id="UP000199199"/>
    </source>
</evidence>
<keyword evidence="4" id="KW-1185">Reference proteome</keyword>
<dbReference type="Proteomes" id="UP000199199">
    <property type="component" value="Unassembled WGS sequence"/>
</dbReference>
<evidence type="ECO:0000313" key="3">
    <source>
        <dbReference type="EMBL" id="SFS45751.1"/>
    </source>
</evidence>
<feature type="domain" description="Peptidase M24" evidence="2">
    <location>
        <begin position="213"/>
        <end position="363"/>
    </location>
</feature>
<dbReference type="SUPFAM" id="SSF55920">
    <property type="entry name" value="Creatinase/aminopeptidase"/>
    <property type="match status" value="1"/>
</dbReference>
<evidence type="ECO:0000259" key="2">
    <source>
        <dbReference type="Pfam" id="PF00557"/>
    </source>
</evidence>
<reference evidence="4" key="1">
    <citation type="submission" date="2016-10" db="EMBL/GenBank/DDBJ databases">
        <authorList>
            <person name="Varghese N."/>
            <person name="Submissions S."/>
        </authorList>
    </citation>
    <scope>NUCLEOTIDE SEQUENCE [LARGE SCALE GENOMIC DNA]</scope>
    <source>
        <strain evidence="4">DSM 22427</strain>
    </source>
</reference>
<proteinExistence type="predicted"/>
<dbReference type="InterPro" id="IPR000994">
    <property type="entry name" value="Pept_M24"/>
</dbReference>
<dbReference type="InterPro" id="IPR036005">
    <property type="entry name" value="Creatinase/aminopeptidase-like"/>
</dbReference>
<dbReference type="Gene3D" id="3.90.230.10">
    <property type="entry name" value="Creatinase/methionine aminopeptidase superfamily"/>
    <property type="match status" value="1"/>
</dbReference>
<gene>
    <name evidence="3" type="ORF">SAMN04488556_0895</name>
</gene>
<dbReference type="EMBL" id="FOZS01000001">
    <property type="protein sequence ID" value="SFS45751.1"/>
    <property type="molecule type" value="Genomic_DNA"/>
</dbReference>
<dbReference type="PANTHER" id="PTHR46112:SF2">
    <property type="entry name" value="XAA-PRO AMINOPEPTIDASE P-RELATED"/>
    <property type="match status" value="1"/>
</dbReference>
<dbReference type="OrthoDB" id="200535at2157"/>
<keyword evidence="3" id="KW-0031">Aminopeptidase</keyword>
<accession>A0A1I6PZW0</accession>
<dbReference type="RefSeq" id="WP_092902083.1">
    <property type="nucleotide sequence ID" value="NZ_FOZS01000001.1"/>
</dbReference>
<keyword evidence="3" id="KW-0378">Hydrolase</keyword>
<dbReference type="InterPro" id="IPR050659">
    <property type="entry name" value="Peptidase_M24B"/>
</dbReference>
<protein>
    <submittedName>
        <fullName evidence="3">Xaa-Pro aminopeptidase</fullName>
    </submittedName>
</protein>
<name>A0A1I6PZW0_9EURY</name>
<organism evidence="3 4">
    <name type="scientific">Halostagnicola kamekurae</name>
    <dbReference type="NCBI Taxonomy" id="619731"/>
    <lineage>
        <taxon>Archaea</taxon>
        <taxon>Methanobacteriati</taxon>
        <taxon>Methanobacteriota</taxon>
        <taxon>Stenosarchaea group</taxon>
        <taxon>Halobacteria</taxon>
        <taxon>Halobacteriales</taxon>
        <taxon>Natrialbaceae</taxon>
        <taxon>Halostagnicola</taxon>
    </lineage>
</organism>
<dbReference type="PANTHER" id="PTHR46112">
    <property type="entry name" value="AMINOPEPTIDASE"/>
    <property type="match status" value="1"/>
</dbReference>
<dbReference type="Pfam" id="PF00557">
    <property type="entry name" value="Peptidase_M24"/>
    <property type="match status" value="1"/>
</dbReference>
<keyword evidence="3" id="KW-0645">Protease</keyword>
<dbReference type="AlphaFoldDB" id="A0A1I6PZW0"/>